<proteinExistence type="predicted"/>
<gene>
    <name evidence="6" type="primary">Aste57867_4965</name>
    <name evidence="5" type="ORF">As57867_004952</name>
    <name evidence="6" type="ORF">ASTE57867_4965</name>
</gene>
<keyword evidence="1 3" id="KW-0732">Signal</keyword>
<dbReference type="GO" id="GO:0005975">
    <property type="term" value="P:carbohydrate metabolic process"/>
    <property type="evidence" value="ECO:0007669"/>
    <property type="project" value="InterPro"/>
</dbReference>
<reference evidence="5" key="2">
    <citation type="submission" date="2019-06" db="EMBL/GenBank/DDBJ databases">
        <title>Genomics analysis of Aphanomyces spp. identifies a new class of oomycete effector associated with host adaptation.</title>
        <authorList>
            <person name="Gaulin E."/>
        </authorList>
    </citation>
    <scope>NUCLEOTIDE SEQUENCE</scope>
    <source>
        <strain evidence="5">CBS 578.67</strain>
    </source>
</reference>
<feature type="compositionally biased region" description="Low complexity" evidence="2">
    <location>
        <begin position="136"/>
        <end position="145"/>
    </location>
</feature>
<evidence type="ECO:0000313" key="5">
    <source>
        <dbReference type="EMBL" id="KAF0711943.1"/>
    </source>
</evidence>
<dbReference type="PROSITE" id="PS51164">
    <property type="entry name" value="CBM1_2"/>
    <property type="match status" value="2"/>
</dbReference>
<dbReference type="AlphaFoldDB" id="A0A485KEP7"/>
<accession>A0A485KEP7</accession>
<dbReference type="EMBL" id="VJMH01001473">
    <property type="protein sequence ID" value="KAF0711943.1"/>
    <property type="molecule type" value="Genomic_DNA"/>
</dbReference>
<organism evidence="6 7">
    <name type="scientific">Aphanomyces stellatus</name>
    <dbReference type="NCBI Taxonomy" id="120398"/>
    <lineage>
        <taxon>Eukaryota</taxon>
        <taxon>Sar</taxon>
        <taxon>Stramenopiles</taxon>
        <taxon>Oomycota</taxon>
        <taxon>Saprolegniomycetes</taxon>
        <taxon>Saprolegniales</taxon>
        <taxon>Verrucalvaceae</taxon>
        <taxon>Aphanomyces</taxon>
    </lineage>
</organism>
<dbReference type="Proteomes" id="UP000332933">
    <property type="component" value="Unassembled WGS sequence"/>
</dbReference>
<dbReference type="InterPro" id="IPR000254">
    <property type="entry name" value="CBD"/>
</dbReference>
<feature type="region of interest" description="Disordered" evidence="2">
    <location>
        <begin position="196"/>
        <end position="218"/>
    </location>
</feature>
<feature type="compositionally biased region" description="Low complexity" evidence="2">
    <location>
        <begin position="209"/>
        <end position="218"/>
    </location>
</feature>
<dbReference type="EMBL" id="CAADRA010001474">
    <property type="protein sequence ID" value="VFT82053.1"/>
    <property type="molecule type" value="Genomic_DNA"/>
</dbReference>
<reference evidence="6 7" key="1">
    <citation type="submission" date="2019-03" db="EMBL/GenBank/DDBJ databases">
        <authorList>
            <person name="Gaulin E."/>
            <person name="Dumas B."/>
        </authorList>
    </citation>
    <scope>NUCLEOTIDE SEQUENCE [LARGE SCALE GENOMIC DNA]</scope>
    <source>
        <strain evidence="6">CBS 568.67</strain>
    </source>
</reference>
<name>A0A485KEP7_9STRA</name>
<dbReference type="SMART" id="SM00236">
    <property type="entry name" value="fCBD"/>
    <property type="match status" value="2"/>
</dbReference>
<dbReference type="GO" id="GO:0030248">
    <property type="term" value="F:cellulose binding"/>
    <property type="evidence" value="ECO:0007669"/>
    <property type="project" value="InterPro"/>
</dbReference>
<feature type="region of interest" description="Disordered" evidence="2">
    <location>
        <begin position="116"/>
        <end position="145"/>
    </location>
</feature>
<keyword evidence="7" id="KW-1185">Reference proteome</keyword>
<feature type="compositionally biased region" description="Low complexity" evidence="2">
    <location>
        <begin position="116"/>
        <end position="129"/>
    </location>
</feature>
<feature type="domain" description="CBM1" evidence="4">
    <location>
        <begin position="150"/>
        <end position="189"/>
    </location>
</feature>
<feature type="domain" description="CBM1" evidence="4">
    <location>
        <begin position="220"/>
        <end position="259"/>
    </location>
</feature>
<feature type="chain" id="PRO_5036116017" evidence="3">
    <location>
        <begin position="22"/>
        <end position="263"/>
    </location>
</feature>
<evidence type="ECO:0000256" key="1">
    <source>
        <dbReference type="ARBA" id="ARBA00022729"/>
    </source>
</evidence>
<evidence type="ECO:0000259" key="4">
    <source>
        <dbReference type="PROSITE" id="PS51164"/>
    </source>
</evidence>
<evidence type="ECO:0000313" key="6">
    <source>
        <dbReference type="EMBL" id="VFT82053.1"/>
    </source>
</evidence>
<dbReference type="OrthoDB" id="74353at2759"/>
<evidence type="ECO:0000313" key="7">
    <source>
        <dbReference type="Proteomes" id="UP000332933"/>
    </source>
</evidence>
<dbReference type="GO" id="GO:0005576">
    <property type="term" value="C:extracellular region"/>
    <property type="evidence" value="ECO:0007669"/>
    <property type="project" value="InterPro"/>
</dbReference>
<evidence type="ECO:0000256" key="2">
    <source>
        <dbReference type="SAM" id="MobiDB-lite"/>
    </source>
</evidence>
<feature type="signal peptide" evidence="3">
    <location>
        <begin position="1"/>
        <end position="21"/>
    </location>
</feature>
<sequence>MNPSWLTPTFCACLCLAVVSATHVHARDHTNNQALPCVQVSVAGDATYCLSGGAAICASVDGACPKQGDVAVANCLPTLKSYVANSASCVAPADAECTEMVSGVLGCSFPSAATTVTAPPSPPTASTTPTRPPAPTSSTYSTPLPTPSSSCGADWAQCGGQHKTRTFANCCTNQTFVCAPFNVYYSQCLPKASVASSPPTSVPPARPMTTTSPLPTTSSSCSGDWGQCGGLHRNRTFANCCTNEAFECTAFNAYYSQCLPKSG</sequence>
<evidence type="ECO:0000256" key="3">
    <source>
        <dbReference type="SAM" id="SignalP"/>
    </source>
</evidence>
<protein>
    <submittedName>
        <fullName evidence="6">Aste57867_4965 protein</fullName>
    </submittedName>
</protein>